<reference evidence="2" key="2">
    <citation type="journal article" date="2007" name="Science">
        <title>Draft genome sequence of the sexually transmitted pathogen Trichomonas vaginalis.</title>
        <authorList>
            <person name="Carlton J.M."/>
            <person name="Hirt R.P."/>
            <person name="Silva J.C."/>
            <person name="Delcher A.L."/>
            <person name="Schatz M."/>
            <person name="Zhao Q."/>
            <person name="Wortman J.R."/>
            <person name="Bidwell S.L."/>
            <person name="Alsmark U.C.M."/>
            <person name="Besteiro S."/>
            <person name="Sicheritz-Ponten T."/>
            <person name="Noel C.J."/>
            <person name="Dacks J.B."/>
            <person name="Foster P.G."/>
            <person name="Simillion C."/>
            <person name="Van de Peer Y."/>
            <person name="Miranda-Saavedra D."/>
            <person name="Barton G.J."/>
            <person name="Westrop G.D."/>
            <person name="Mueller S."/>
            <person name="Dessi D."/>
            <person name="Fiori P.L."/>
            <person name="Ren Q."/>
            <person name="Paulsen I."/>
            <person name="Zhang H."/>
            <person name="Bastida-Corcuera F.D."/>
            <person name="Simoes-Barbosa A."/>
            <person name="Brown M.T."/>
            <person name="Hayes R.D."/>
            <person name="Mukherjee M."/>
            <person name="Okumura C.Y."/>
            <person name="Schneider R."/>
            <person name="Smith A.J."/>
            <person name="Vanacova S."/>
            <person name="Villalvazo M."/>
            <person name="Haas B.J."/>
            <person name="Pertea M."/>
            <person name="Feldblyum T.V."/>
            <person name="Utterback T.R."/>
            <person name="Shu C.L."/>
            <person name="Osoegawa K."/>
            <person name="de Jong P.J."/>
            <person name="Hrdy I."/>
            <person name="Horvathova L."/>
            <person name="Zubacova Z."/>
            <person name="Dolezal P."/>
            <person name="Malik S.B."/>
            <person name="Logsdon J.M. Jr."/>
            <person name="Henze K."/>
            <person name="Gupta A."/>
            <person name="Wang C.C."/>
            <person name="Dunne R.L."/>
            <person name="Upcroft J.A."/>
            <person name="Upcroft P."/>
            <person name="White O."/>
            <person name="Salzberg S.L."/>
            <person name="Tang P."/>
            <person name="Chiu C.-H."/>
            <person name="Lee Y.-S."/>
            <person name="Embley T.M."/>
            <person name="Coombs G.H."/>
            <person name="Mottram J.C."/>
            <person name="Tachezy J."/>
            <person name="Fraser-Liggett C.M."/>
            <person name="Johnson P.J."/>
        </authorList>
    </citation>
    <scope>NUCLEOTIDE SEQUENCE [LARGE SCALE GENOMIC DNA]</scope>
    <source>
        <strain evidence="2">G3</strain>
    </source>
</reference>
<dbReference type="Pfam" id="PF08569">
    <property type="entry name" value="Mo25"/>
    <property type="match status" value="1"/>
</dbReference>
<dbReference type="InterPro" id="IPR013878">
    <property type="entry name" value="Mo25"/>
</dbReference>
<organism evidence="2 3">
    <name type="scientific">Trichomonas vaginalis (strain ATCC PRA-98 / G3)</name>
    <dbReference type="NCBI Taxonomy" id="412133"/>
    <lineage>
        <taxon>Eukaryota</taxon>
        <taxon>Metamonada</taxon>
        <taxon>Parabasalia</taxon>
        <taxon>Trichomonadida</taxon>
        <taxon>Trichomonadidae</taxon>
        <taxon>Trichomonas</taxon>
    </lineage>
</organism>
<protein>
    <submittedName>
        <fullName evidence="2">Uncharacterized protein</fullName>
    </submittedName>
</protein>
<dbReference type="InterPro" id="IPR016024">
    <property type="entry name" value="ARM-type_fold"/>
</dbReference>
<reference evidence="2" key="1">
    <citation type="submission" date="2006-10" db="EMBL/GenBank/DDBJ databases">
        <authorList>
            <person name="Amadeo P."/>
            <person name="Zhao Q."/>
            <person name="Wortman J."/>
            <person name="Fraser-Liggett C."/>
            <person name="Carlton J."/>
        </authorList>
    </citation>
    <scope>NUCLEOTIDE SEQUENCE</scope>
    <source>
        <strain evidence="2">G3</strain>
    </source>
</reference>
<dbReference type="SUPFAM" id="SSF48371">
    <property type="entry name" value="ARM repeat"/>
    <property type="match status" value="1"/>
</dbReference>
<dbReference type="AlphaFoldDB" id="A2EX47"/>
<accession>A2EX47</accession>
<dbReference type="EMBL" id="DS113525">
    <property type="protein sequence ID" value="EAY02767.1"/>
    <property type="molecule type" value="Genomic_DNA"/>
</dbReference>
<dbReference type="VEuPathDB" id="TrichDB:TVAGG3_0860030"/>
<dbReference type="OrthoDB" id="609103at2759"/>
<dbReference type="STRING" id="5722.A2EX47"/>
<evidence type="ECO:0000313" key="2">
    <source>
        <dbReference type="EMBL" id="EAY02767.1"/>
    </source>
</evidence>
<dbReference type="VEuPathDB" id="TrichDB:TVAG_369950"/>
<gene>
    <name evidence="2" type="ORF">TVAG_369950</name>
</gene>
<dbReference type="SMR" id="A2EX47"/>
<evidence type="ECO:0000256" key="1">
    <source>
        <dbReference type="ARBA" id="ARBA00011012"/>
    </source>
</evidence>
<dbReference type="PANTHER" id="PTHR10182:SF3">
    <property type="entry name" value="PROTEIN MO25"/>
    <property type="match status" value="1"/>
</dbReference>
<dbReference type="Proteomes" id="UP000001542">
    <property type="component" value="Unassembled WGS sequence"/>
</dbReference>
<name>A2EX47_TRIV3</name>
<dbReference type="PANTHER" id="PTHR10182">
    <property type="entry name" value="CALCIUM-BINDING PROTEIN 39-RELATED"/>
    <property type="match status" value="1"/>
</dbReference>
<proteinExistence type="inferred from homology"/>
<dbReference type="RefSeq" id="XP_001314990.1">
    <property type="nucleotide sequence ID" value="XM_001314955.1"/>
</dbReference>
<dbReference type="Gene3D" id="1.25.10.10">
    <property type="entry name" value="Leucine-rich Repeat Variant"/>
    <property type="match status" value="1"/>
</dbReference>
<dbReference type="InParanoid" id="A2EX47"/>
<dbReference type="GO" id="GO:0043539">
    <property type="term" value="F:protein serine/threonine kinase activator activity"/>
    <property type="evidence" value="ECO:0000318"/>
    <property type="project" value="GO_Central"/>
</dbReference>
<keyword evidence="3" id="KW-1185">Reference proteome</keyword>
<dbReference type="KEGG" id="tva:4760607"/>
<dbReference type="FunFam" id="1.25.10.10:FF:001317">
    <property type="entry name" value="Uncharacterized protein"/>
    <property type="match status" value="1"/>
</dbReference>
<evidence type="ECO:0000313" key="3">
    <source>
        <dbReference type="Proteomes" id="UP000001542"/>
    </source>
</evidence>
<dbReference type="eggNOG" id="KOG1566">
    <property type="taxonomic scope" value="Eukaryota"/>
</dbReference>
<dbReference type="FunCoup" id="A2EX47">
    <property type="interactions" value="236"/>
</dbReference>
<dbReference type="InterPro" id="IPR011989">
    <property type="entry name" value="ARM-like"/>
</dbReference>
<sequence length="316" mass="37253">MFWFTKAQAKGFPKRLRMALESMELHQNNDTINDVKLYVSKITDTLNVDSYNRENLPHIINKKLYRDKTVANILKFMPYFDQTMNNSVSTLLQSSIREDPTDSLPKYLINHKEALDTLLSYLSIPKLSSIANILIRECIRNESFVSYLFEYQYVSSFIIYLLGDNFEMVTNAFKTYEEMLNSQISVSSAYILSHYDIFSLHFKQLLRSNVYIVSLLSIPLILNFITREECRPILMYFVNDPYNLECICRHLESRSKKVRSNAYSIFKLFVINPHRTQLIRTELHENKTKLIRLIQKVQLPDDEELLNERRSVISNL</sequence>
<dbReference type="GO" id="GO:0035556">
    <property type="term" value="P:intracellular signal transduction"/>
    <property type="evidence" value="ECO:0000318"/>
    <property type="project" value="GO_Central"/>
</dbReference>
<comment type="similarity">
    <text evidence="1">Belongs to the Mo25 family.</text>
</comment>